<organism evidence="4 5">
    <name type="scientific">Granulicella mallensis (strain ATCC BAA-1857 / DSM 23137 / MP5ACTX8)</name>
    <dbReference type="NCBI Taxonomy" id="682795"/>
    <lineage>
        <taxon>Bacteria</taxon>
        <taxon>Pseudomonadati</taxon>
        <taxon>Acidobacteriota</taxon>
        <taxon>Terriglobia</taxon>
        <taxon>Terriglobales</taxon>
        <taxon>Acidobacteriaceae</taxon>
        <taxon>Granulicella</taxon>
    </lineage>
</organism>
<evidence type="ECO:0000313" key="5">
    <source>
        <dbReference type="Proteomes" id="UP000007113"/>
    </source>
</evidence>
<protein>
    <submittedName>
        <fullName evidence="4">3-Oxoacyl-(Acyl-carrier-protein (ACP)) synthase III domain-containing protein</fullName>
    </submittedName>
</protein>
<evidence type="ECO:0000259" key="3">
    <source>
        <dbReference type="Pfam" id="PF08541"/>
    </source>
</evidence>
<dbReference type="OrthoDB" id="9786707at2"/>
<accession>G8NYJ5</accession>
<dbReference type="GO" id="GO:0016746">
    <property type="term" value="F:acyltransferase activity"/>
    <property type="evidence" value="ECO:0007669"/>
    <property type="project" value="UniProtKB-KW"/>
</dbReference>
<dbReference type="eggNOG" id="COG0332">
    <property type="taxonomic scope" value="Bacteria"/>
</dbReference>
<dbReference type="EMBL" id="CP003130">
    <property type="protein sequence ID" value="AEU39054.1"/>
    <property type="molecule type" value="Genomic_DNA"/>
</dbReference>
<dbReference type="PANTHER" id="PTHR34069">
    <property type="entry name" value="3-OXOACYL-[ACYL-CARRIER-PROTEIN] SYNTHASE 3"/>
    <property type="match status" value="1"/>
</dbReference>
<reference evidence="4 5" key="1">
    <citation type="submission" date="2011-11" db="EMBL/GenBank/DDBJ databases">
        <title>Complete sequence of Granulicella mallensis MP5ACTX8.</title>
        <authorList>
            <consortium name="US DOE Joint Genome Institute"/>
            <person name="Lucas S."/>
            <person name="Copeland A."/>
            <person name="Lapidus A."/>
            <person name="Cheng J.-F."/>
            <person name="Goodwin L."/>
            <person name="Pitluck S."/>
            <person name="Peters L."/>
            <person name="Lu M."/>
            <person name="Detter J.C."/>
            <person name="Han C."/>
            <person name="Tapia R."/>
            <person name="Land M."/>
            <person name="Hauser L."/>
            <person name="Kyrpides N."/>
            <person name="Ivanova N."/>
            <person name="Mikhailova N."/>
            <person name="Pagani I."/>
            <person name="Rawat S."/>
            <person name="Mannisto M."/>
            <person name="Haggblom M."/>
            <person name="Woyke T."/>
        </authorList>
    </citation>
    <scope>NUCLEOTIDE SEQUENCE [LARGE SCALE GENOMIC DNA]</scope>
    <source>
        <strain evidence="5">ATCC BAA-1857 / DSM 23137 / MP5ACTX8</strain>
    </source>
</reference>
<evidence type="ECO:0000256" key="2">
    <source>
        <dbReference type="ARBA" id="ARBA00023315"/>
    </source>
</evidence>
<keyword evidence="5" id="KW-1185">Reference proteome</keyword>
<dbReference type="SUPFAM" id="SSF53901">
    <property type="entry name" value="Thiolase-like"/>
    <property type="match status" value="1"/>
</dbReference>
<sequence length="347" mass="38535">MRIAGVKAVMPSQVIDNRRIKAMVTEQSVDLTSEQLRDALKRIGYYLIYSGSNKRHWLGDGEKPFDLLQQAISGALDQAGVRRSDVDLIIYTGVDRGFLEPAMAYMVGAAFGMPQAHCFDIVDACMSWVRAIFVAYSMFGTGLYKNALIVNCEFSMHPGGRVNPGCFHLDNVDEVEWNFPAYTVGEAASATFLVRDDSRPWEFHFSSQADLSDLCSVPLEGFDRYCQPQPRLGRNGPNQFTAFGNDMFRLGKEHGIEIFTRLSIPHDEIKEIFPHAASKRLWMDMGAAVGVEDKIRFIYPDYGNLVSASVPAAIAMAQEEGTIQRGETLAGWVGSAGMSFASFSFQF</sequence>
<gene>
    <name evidence="4" type="ordered locus">AciX8_4785</name>
</gene>
<evidence type="ECO:0000256" key="1">
    <source>
        <dbReference type="ARBA" id="ARBA00022679"/>
    </source>
</evidence>
<proteinExistence type="predicted"/>
<evidence type="ECO:0000313" key="4">
    <source>
        <dbReference type="EMBL" id="AEU39054.1"/>
    </source>
</evidence>
<feature type="domain" description="Beta-ketoacyl-[acyl-carrier-protein] synthase III C-terminal" evidence="3">
    <location>
        <begin position="264"/>
        <end position="345"/>
    </location>
</feature>
<keyword evidence="2" id="KW-0012">Acyltransferase</keyword>
<dbReference type="InterPro" id="IPR016039">
    <property type="entry name" value="Thiolase-like"/>
</dbReference>
<name>G8NYJ5_GRAMM</name>
<dbReference type="InterPro" id="IPR013747">
    <property type="entry name" value="ACP_syn_III_C"/>
</dbReference>
<keyword evidence="1" id="KW-0808">Transferase</keyword>
<dbReference type="AlphaFoldDB" id="G8NYJ5"/>
<dbReference type="GO" id="GO:0044550">
    <property type="term" value="P:secondary metabolite biosynthetic process"/>
    <property type="evidence" value="ECO:0007669"/>
    <property type="project" value="TreeGrafter"/>
</dbReference>
<dbReference type="HOGENOM" id="CLU_039592_4_2_0"/>
<dbReference type="KEGG" id="gma:AciX8_4785"/>
<dbReference type="Pfam" id="PF08541">
    <property type="entry name" value="ACP_syn_III_C"/>
    <property type="match status" value="1"/>
</dbReference>
<dbReference type="Gene3D" id="3.40.47.10">
    <property type="match status" value="2"/>
</dbReference>
<dbReference type="Proteomes" id="UP000007113">
    <property type="component" value="Chromosome"/>
</dbReference>
<dbReference type="STRING" id="682795.AciX8_4785"/>
<dbReference type="PANTHER" id="PTHR34069:SF3">
    <property type="entry name" value="ACYL-COA:ACYL-COA ALKYLTRANSFERASE"/>
    <property type="match status" value="1"/>
</dbReference>
<dbReference type="RefSeq" id="WP_014267925.1">
    <property type="nucleotide sequence ID" value="NC_016631.1"/>
</dbReference>